<keyword evidence="10" id="KW-0507">mRNA processing</keyword>
<evidence type="ECO:0000256" key="4">
    <source>
        <dbReference type="ARBA" id="ARBA00004642"/>
    </source>
</evidence>
<keyword evidence="15" id="KW-0472">Membrane</keyword>
<comment type="similarity">
    <text evidence="19">Belongs to the Symplekin family.</text>
</comment>
<comment type="subcellular location">
    <subcellularLocation>
        <location evidence="3">Cell junction</location>
        <location evidence="3">Tight junction</location>
    </subcellularLocation>
    <subcellularLocation>
        <location evidence="2">Cell membrane</location>
        <topology evidence="2">Peripheral membrane protein</topology>
        <orientation evidence="2">Cytoplasmic side</orientation>
    </subcellularLocation>
    <subcellularLocation>
        <location evidence="1">Cytoplasm</location>
        <location evidence="1">Cytoskeleton</location>
    </subcellularLocation>
    <subcellularLocation>
        <location evidence="4">Nucleus</location>
        <location evidence="4">Nucleoplasm</location>
    </subcellularLocation>
</comment>
<dbReference type="GO" id="GO:0016604">
    <property type="term" value="C:nuclear body"/>
    <property type="evidence" value="ECO:0007669"/>
    <property type="project" value="UniProtKB-ARBA"/>
</dbReference>
<dbReference type="InterPro" id="IPR016024">
    <property type="entry name" value="ARM-type_fold"/>
</dbReference>
<evidence type="ECO:0000256" key="14">
    <source>
        <dbReference type="ARBA" id="ARBA00022949"/>
    </source>
</evidence>
<evidence type="ECO:0000313" key="25">
    <source>
        <dbReference type="Ensembl" id="ENSBMSP00010019580.1"/>
    </source>
</evidence>
<dbReference type="InterPro" id="IPR021850">
    <property type="entry name" value="Symplekin/Pta1"/>
</dbReference>
<evidence type="ECO:0000256" key="10">
    <source>
        <dbReference type="ARBA" id="ARBA00022664"/>
    </source>
</evidence>
<keyword evidence="9" id="KW-0597">Phosphoprotein</keyword>
<dbReference type="GeneTree" id="ENSGT00390000017045"/>
<feature type="domain" description="Symplekin/Pta1 N-terminal" evidence="23">
    <location>
        <begin position="123"/>
        <end position="347"/>
    </location>
</feature>
<sequence length="1033" mass="115313">MAGSSGDSVTRRSVASQFFTQEEGPGIDGMTTSERVVDLLNQAALITNDSKITVLKQVQELIINKDPTLLDNFLDEIIAFQADKSIEVRKFVIGFIEEACKRDIELLLKLIANLNMLLRDENVNVVKKAILTMTQLYKVALQWMVKSRVISELQEACWDMVSAMAGDIILLLDSDNDGIRTHAIKFVESLIVTLSPRMADSEVPRRQEHDISLDRIPRDHPYIQYNVLWEEGKAALEQLLKFMVHPAISSINLTTALGSLANIARQRPMFMSEVIQAYETLHANLPPTLAKSQVSSVRKNLKLHLLSVLKHQASLEFQAQITTLLVDLGTPQAEIARNMPSGKDARKRPRDDSDSTLKKMKLEPNLGEDDEDKDLEPGPSATSKASAQISGQSDTDITAEFLQPLLTPDNVANLVLISMVYLPEAMPASFQAIYTPVESAGTEAQIKHLARLMATQMTAAGLGPGVEQTKQCKEEPKEEKVVKPESVLIKRRLSAQGQAISVVGSLSSMSTLEEEAPQAKRRPEPIIPALAGRKKIFRLSDVLKPLTDAQVRRPVACSGAAQVRIKILASLVTQFDSGLKAEVLSFILEDVRARLDLAFAWLYQEYNAYLAAGAAGTLDKYEDCLIRLLSGIQEKPDQKDGIFTKVVLEAPLITESALEVIRKYCEDESRTYLGMSTLRDLIFKRPSRQFQYLHVLLDLSSHEKDKVRSQALLFIKRMYEKEQLREYVEKFALNYLQLLVHPNPPSVLFGADKDTGLVQRPGTEETVKQCLYLYLALLPQNHKLIHELAAVYTEAIADIKRTVLRVIEQPVSPSPAHLHPPCPRHLCLLLLLPAVPPSPELVKRKEVIQALPKLIKLNPIVVKEVFNRLLGTQHGEGNSALSPLNPGELLIALHNIDSSKCDMKSIIKVRPTNLCFAERNVYTSEVLAVVMQQLMEQSPLPMLLMRTVIQSLTMYPRLGGFVMNILSRLIMKQVWKYPKVWEGFIKCCQRTKPQSFQVILQLPPQQLAAPYSLCPPGLLSASGWFLSSFPPTS</sequence>
<evidence type="ECO:0000256" key="22">
    <source>
        <dbReference type="SAM" id="MobiDB-lite"/>
    </source>
</evidence>
<comment type="function">
    <text evidence="18">Scaffold protein that functions as a component of a multimolecular complex involved in histone mRNA 3'-end processing. Specific component of the tight junction (TJ) plaque, but might not be an exclusively junctional component. May have a house-keeping rule. Is involved in pre-mRNA polyadenylation. Enhances SSU72 phosphatase activity.</text>
</comment>
<keyword evidence="7" id="KW-0963">Cytoplasm</keyword>
<dbReference type="SUPFAM" id="SSF48371">
    <property type="entry name" value="ARM repeat"/>
    <property type="match status" value="1"/>
</dbReference>
<evidence type="ECO:0000256" key="9">
    <source>
        <dbReference type="ARBA" id="ARBA00022553"/>
    </source>
</evidence>
<name>A0A8C0DGG4_BALMU</name>
<keyword evidence="5" id="KW-0796">Tight junction</keyword>
<evidence type="ECO:0000256" key="7">
    <source>
        <dbReference type="ARBA" id="ARBA00022490"/>
    </source>
</evidence>
<keyword evidence="16" id="KW-0206">Cytoskeleton</keyword>
<dbReference type="InterPro" id="IPR011989">
    <property type="entry name" value="ARM-like"/>
</dbReference>
<dbReference type="FunFam" id="1.25.10.10:FF:000106">
    <property type="entry name" value="Symplekin"/>
    <property type="match status" value="1"/>
</dbReference>
<evidence type="ECO:0000256" key="16">
    <source>
        <dbReference type="ARBA" id="ARBA00023212"/>
    </source>
</evidence>
<feature type="compositionally biased region" description="Basic and acidic residues" evidence="22">
    <location>
        <begin position="349"/>
        <end position="362"/>
    </location>
</feature>
<organism evidence="25">
    <name type="scientific">Balaenoptera musculus</name>
    <name type="common">Blue whale</name>
    <dbReference type="NCBI Taxonomy" id="9771"/>
    <lineage>
        <taxon>Eukaryota</taxon>
        <taxon>Metazoa</taxon>
        <taxon>Chordata</taxon>
        <taxon>Craniata</taxon>
        <taxon>Vertebrata</taxon>
        <taxon>Euteleostomi</taxon>
        <taxon>Mammalia</taxon>
        <taxon>Eutheria</taxon>
        <taxon>Laurasiatheria</taxon>
        <taxon>Artiodactyla</taxon>
        <taxon>Whippomorpha</taxon>
        <taxon>Cetacea</taxon>
        <taxon>Mysticeti</taxon>
        <taxon>Balaenopteridae</taxon>
        <taxon>Balaenoptera</taxon>
    </lineage>
</organism>
<evidence type="ECO:0000259" key="23">
    <source>
        <dbReference type="Pfam" id="PF11935"/>
    </source>
</evidence>
<dbReference type="InterPro" id="IPR032460">
    <property type="entry name" value="Symplekin/Pta1_N"/>
</dbReference>
<accession>A0A8C0DGG4</accession>
<dbReference type="GO" id="GO:0005886">
    <property type="term" value="C:plasma membrane"/>
    <property type="evidence" value="ECO:0007669"/>
    <property type="project" value="UniProtKB-SubCell"/>
</dbReference>
<evidence type="ECO:0000256" key="3">
    <source>
        <dbReference type="ARBA" id="ARBA00004435"/>
    </source>
</evidence>
<evidence type="ECO:0000256" key="19">
    <source>
        <dbReference type="ARBA" id="ARBA00061564"/>
    </source>
</evidence>
<keyword evidence="14" id="KW-0965">Cell junction</keyword>
<dbReference type="GO" id="GO:0007155">
    <property type="term" value="P:cell adhesion"/>
    <property type="evidence" value="ECO:0007669"/>
    <property type="project" value="UniProtKB-KW"/>
</dbReference>
<keyword evidence="6" id="KW-1003">Cell membrane</keyword>
<protein>
    <recommendedName>
        <fullName evidence="21">Symplekin</fullName>
    </recommendedName>
</protein>
<proteinExistence type="inferred from homology"/>
<keyword evidence="13" id="KW-0130">Cell adhesion</keyword>
<keyword evidence="8" id="KW-1017">Isopeptide bond</keyword>
<evidence type="ECO:0000256" key="5">
    <source>
        <dbReference type="ARBA" id="ARBA00022427"/>
    </source>
</evidence>
<evidence type="ECO:0000256" key="11">
    <source>
        <dbReference type="ARBA" id="ARBA00022737"/>
    </source>
</evidence>
<evidence type="ECO:0000256" key="13">
    <source>
        <dbReference type="ARBA" id="ARBA00022889"/>
    </source>
</evidence>
<dbReference type="InterPro" id="IPR022075">
    <property type="entry name" value="Symplekin_C"/>
</dbReference>
<dbReference type="GO" id="GO:0005847">
    <property type="term" value="C:mRNA cleavage and polyadenylation specificity factor complex"/>
    <property type="evidence" value="ECO:0007669"/>
    <property type="project" value="TreeGrafter"/>
</dbReference>
<dbReference type="GO" id="GO:0006397">
    <property type="term" value="P:mRNA processing"/>
    <property type="evidence" value="ECO:0007669"/>
    <property type="project" value="UniProtKB-KW"/>
</dbReference>
<dbReference type="GO" id="GO:0005923">
    <property type="term" value="C:bicellular tight junction"/>
    <property type="evidence" value="ECO:0007669"/>
    <property type="project" value="UniProtKB-SubCell"/>
</dbReference>
<dbReference type="PANTHER" id="PTHR15245">
    <property type="entry name" value="SYMPLEKIN-RELATED"/>
    <property type="match status" value="1"/>
</dbReference>
<feature type="region of interest" description="Disordered" evidence="22">
    <location>
        <begin position="335"/>
        <end position="392"/>
    </location>
</feature>
<evidence type="ECO:0000256" key="17">
    <source>
        <dbReference type="ARBA" id="ARBA00023242"/>
    </source>
</evidence>
<dbReference type="PANTHER" id="PTHR15245:SF20">
    <property type="entry name" value="SYMPLEKIN"/>
    <property type="match status" value="1"/>
</dbReference>
<evidence type="ECO:0000256" key="2">
    <source>
        <dbReference type="ARBA" id="ARBA00004413"/>
    </source>
</evidence>
<evidence type="ECO:0000256" key="20">
    <source>
        <dbReference type="ARBA" id="ARBA00063312"/>
    </source>
</evidence>
<evidence type="ECO:0000256" key="8">
    <source>
        <dbReference type="ARBA" id="ARBA00022499"/>
    </source>
</evidence>
<dbReference type="Gene3D" id="1.25.10.10">
    <property type="entry name" value="Leucine-rich Repeat Variant"/>
    <property type="match status" value="1"/>
</dbReference>
<dbReference type="GO" id="GO:0005856">
    <property type="term" value="C:cytoskeleton"/>
    <property type="evidence" value="ECO:0007669"/>
    <property type="project" value="UniProtKB-SubCell"/>
</dbReference>
<evidence type="ECO:0000256" key="6">
    <source>
        <dbReference type="ARBA" id="ARBA00022475"/>
    </source>
</evidence>
<dbReference type="Pfam" id="PF12295">
    <property type="entry name" value="Symplekin_C"/>
    <property type="match status" value="1"/>
</dbReference>
<dbReference type="Ensembl" id="ENSBMST00010021636.1">
    <property type="protein sequence ID" value="ENSBMSP00010019580.1"/>
    <property type="gene ID" value="ENSBMSG00010014199.1"/>
</dbReference>
<evidence type="ECO:0000259" key="24">
    <source>
        <dbReference type="Pfam" id="PF12295"/>
    </source>
</evidence>
<keyword evidence="12" id="KW-0832">Ubl conjugation</keyword>
<dbReference type="Pfam" id="PF11935">
    <property type="entry name" value="SYMPK_PTA1_N"/>
    <property type="match status" value="1"/>
</dbReference>
<comment type="subunit">
    <text evidence="20">Found in a heat-sensitive complex at least composed of several cleavage and polyadenylation specific and cleavage stimulation factors. Interacts with CPSF2, CPSF3 and CSTF2. Interacts (via N-terminus) with HSF1; this interaction is direct and occurs upon heat shock. Interacts with SSU72.</text>
</comment>
<evidence type="ECO:0000256" key="18">
    <source>
        <dbReference type="ARBA" id="ARBA00053251"/>
    </source>
</evidence>
<gene>
    <name evidence="25" type="primary">SYMPK</name>
</gene>
<evidence type="ECO:0000256" key="21">
    <source>
        <dbReference type="ARBA" id="ARBA00072137"/>
    </source>
</evidence>
<keyword evidence="17" id="KW-0539">Nucleus</keyword>
<feature type="compositionally biased region" description="Polar residues" evidence="22">
    <location>
        <begin position="380"/>
        <end position="392"/>
    </location>
</feature>
<keyword evidence="11" id="KW-0677">Repeat</keyword>
<evidence type="ECO:0000256" key="12">
    <source>
        <dbReference type="ARBA" id="ARBA00022843"/>
    </source>
</evidence>
<dbReference type="AlphaFoldDB" id="A0A8C0DGG4"/>
<feature type="domain" description="Symplekin C-terminal" evidence="24">
    <location>
        <begin position="842"/>
        <end position="1008"/>
    </location>
</feature>
<evidence type="ECO:0000256" key="15">
    <source>
        <dbReference type="ARBA" id="ARBA00023136"/>
    </source>
</evidence>
<evidence type="ECO:0000256" key="1">
    <source>
        <dbReference type="ARBA" id="ARBA00004245"/>
    </source>
</evidence>
<reference evidence="25" key="1">
    <citation type="submission" date="2023-09" db="UniProtKB">
        <authorList>
            <consortium name="Ensembl"/>
        </authorList>
    </citation>
    <scope>IDENTIFICATION</scope>
</reference>